<protein>
    <submittedName>
        <fullName evidence="3">Uncharacterized protein</fullName>
    </submittedName>
</protein>
<name>A0A914H376_GLORO</name>
<proteinExistence type="predicted"/>
<keyword evidence="2" id="KW-1185">Reference proteome</keyword>
<sequence>MEGHDNPNFEFTIAQGVAHWSIHQYHNKLRIKWLTVETHDEGAQQPGERRRWLLPAEGRPLGTDEAQYSDAEVAVLFEVLEEDAAVVKDAMRSAENLDKQRMPALSRSRRDRTSGGVEDEDATGLLLIVDVV</sequence>
<dbReference type="Proteomes" id="UP000887572">
    <property type="component" value="Unplaced"/>
</dbReference>
<reference evidence="3" key="1">
    <citation type="submission" date="2022-11" db="UniProtKB">
        <authorList>
            <consortium name="WormBaseParasite"/>
        </authorList>
    </citation>
    <scope>IDENTIFICATION</scope>
</reference>
<feature type="region of interest" description="Disordered" evidence="1">
    <location>
        <begin position="97"/>
        <end position="118"/>
    </location>
</feature>
<evidence type="ECO:0000256" key="1">
    <source>
        <dbReference type="SAM" id="MobiDB-lite"/>
    </source>
</evidence>
<evidence type="ECO:0000313" key="3">
    <source>
        <dbReference type="WBParaSite" id="Gr19_v10_g12840.t1"/>
    </source>
</evidence>
<accession>A0A914H376</accession>
<dbReference type="WBParaSite" id="Gr19_v10_g12840.t1">
    <property type="protein sequence ID" value="Gr19_v10_g12840.t1"/>
    <property type="gene ID" value="Gr19_v10_g12840"/>
</dbReference>
<organism evidence="2 3">
    <name type="scientific">Globodera rostochiensis</name>
    <name type="common">Golden nematode worm</name>
    <name type="synonym">Heterodera rostochiensis</name>
    <dbReference type="NCBI Taxonomy" id="31243"/>
    <lineage>
        <taxon>Eukaryota</taxon>
        <taxon>Metazoa</taxon>
        <taxon>Ecdysozoa</taxon>
        <taxon>Nematoda</taxon>
        <taxon>Chromadorea</taxon>
        <taxon>Rhabditida</taxon>
        <taxon>Tylenchina</taxon>
        <taxon>Tylenchomorpha</taxon>
        <taxon>Tylenchoidea</taxon>
        <taxon>Heteroderidae</taxon>
        <taxon>Heteroderinae</taxon>
        <taxon>Globodera</taxon>
    </lineage>
</organism>
<evidence type="ECO:0000313" key="2">
    <source>
        <dbReference type="Proteomes" id="UP000887572"/>
    </source>
</evidence>
<dbReference type="AlphaFoldDB" id="A0A914H376"/>